<keyword evidence="9 10" id="KW-0544">Nucleosome core</keyword>
<evidence type="ECO:0000313" key="12">
    <source>
        <dbReference type="EMBL" id="KAH9306036.1"/>
    </source>
</evidence>
<evidence type="ECO:0000256" key="4">
    <source>
        <dbReference type="ARBA" id="ARBA00006564"/>
    </source>
</evidence>
<dbReference type="Gene3D" id="1.10.20.10">
    <property type="entry name" value="Histone, subunit A"/>
    <property type="match status" value="1"/>
</dbReference>
<name>A0AA38KJ73_TAXCH</name>
<dbReference type="GO" id="GO:0003677">
    <property type="term" value="F:DNA binding"/>
    <property type="evidence" value="ECO:0007669"/>
    <property type="project" value="UniProtKB-KW"/>
</dbReference>
<dbReference type="SUPFAM" id="SSF47113">
    <property type="entry name" value="Histone-fold"/>
    <property type="match status" value="1"/>
</dbReference>
<dbReference type="PROSITE" id="PS00047">
    <property type="entry name" value="HISTONE_H4"/>
    <property type="match status" value="1"/>
</dbReference>
<dbReference type="AlphaFoldDB" id="A0AA38KJ73"/>
<dbReference type="PANTHER" id="PTHR10484">
    <property type="entry name" value="HISTONE H4"/>
    <property type="match status" value="1"/>
</dbReference>
<dbReference type="FunFam" id="1.10.20.10:FF:000012">
    <property type="entry name" value="Histone H4"/>
    <property type="match status" value="1"/>
</dbReference>
<dbReference type="InterPro" id="IPR009072">
    <property type="entry name" value="Histone-fold"/>
</dbReference>
<evidence type="ECO:0000256" key="11">
    <source>
        <dbReference type="SAM" id="MobiDB-lite"/>
    </source>
</evidence>
<keyword evidence="13" id="KW-1185">Reference proteome</keyword>
<evidence type="ECO:0000256" key="3">
    <source>
        <dbReference type="ARBA" id="ARBA00004286"/>
    </source>
</evidence>
<dbReference type="InterPro" id="IPR019809">
    <property type="entry name" value="Histone_H4_CS"/>
</dbReference>
<evidence type="ECO:0000256" key="10">
    <source>
        <dbReference type="RuleBase" id="RU000528"/>
    </source>
</evidence>
<dbReference type="GO" id="GO:0030527">
    <property type="term" value="F:structural constituent of chromatin"/>
    <property type="evidence" value="ECO:0007669"/>
    <property type="project" value="InterPro"/>
</dbReference>
<keyword evidence="6 10" id="KW-0158">Chromosome</keyword>
<evidence type="ECO:0000256" key="6">
    <source>
        <dbReference type="ARBA" id="ARBA00022454"/>
    </source>
</evidence>
<feature type="compositionally biased region" description="Low complexity" evidence="11">
    <location>
        <begin position="147"/>
        <end position="156"/>
    </location>
</feature>
<evidence type="ECO:0000256" key="5">
    <source>
        <dbReference type="ARBA" id="ARBA00011538"/>
    </source>
</evidence>
<comment type="similarity">
    <text evidence="4 10">Belongs to the histone H4 family.</text>
</comment>
<dbReference type="CDD" id="cd22912">
    <property type="entry name" value="HFD_H4"/>
    <property type="match status" value="1"/>
</dbReference>
<gene>
    <name evidence="12" type="ORF">KI387_010440</name>
</gene>
<dbReference type="PRINTS" id="PR00623">
    <property type="entry name" value="HISTONEH4"/>
</dbReference>
<keyword evidence="7 10" id="KW-0238">DNA-binding</keyword>
<dbReference type="GO" id="GO:0046982">
    <property type="term" value="F:protein heterodimerization activity"/>
    <property type="evidence" value="ECO:0007669"/>
    <property type="project" value="InterPro"/>
</dbReference>
<dbReference type="GO" id="GO:0005634">
    <property type="term" value="C:nucleus"/>
    <property type="evidence" value="ECO:0007669"/>
    <property type="project" value="UniProtKB-SubCell"/>
</dbReference>
<proteinExistence type="inferred from homology"/>
<reference evidence="12 13" key="1">
    <citation type="journal article" date="2021" name="Nat. Plants">
        <title>The Taxus genome provides insights into paclitaxel biosynthesis.</title>
        <authorList>
            <person name="Xiong X."/>
            <person name="Gou J."/>
            <person name="Liao Q."/>
            <person name="Li Y."/>
            <person name="Zhou Q."/>
            <person name="Bi G."/>
            <person name="Li C."/>
            <person name="Du R."/>
            <person name="Wang X."/>
            <person name="Sun T."/>
            <person name="Guo L."/>
            <person name="Liang H."/>
            <person name="Lu P."/>
            <person name="Wu Y."/>
            <person name="Zhang Z."/>
            <person name="Ro D.K."/>
            <person name="Shang Y."/>
            <person name="Huang S."/>
            <person name="Yan J."/>
        </authorList>
    </citation>
    <scope>NUCLEOTIDE SEQUENCE [LARGE SCALE GENOMIC DNA]</scope>
    <source>
        <strain evidence="12">Ta-2019</strain>
    </source>
</reference>
<comment type="caution">
    <text evidence="12">The sequence shown here is derived from an EMBL/GenBank/DDBJ whole genome shotgun (WGS) entry which is preliminary data.</text>
</comment>
<evidence type="ECO:0000256" key="1">
    <source>
        <dbReference type="ARBA" id="ARBA00002001"/>
    </source>
</evidence>
<protein>
    <recommendedName>
        <fullName evidence="10">Histone H4</fullName>
    </recommendedName>
</protein>
<dbReference type="GO" id="GO:0000786">
    <property type="term" value="C:nucleosome"/>
    <property type="evidence" value="ECO:0007669"/>
    <property type="project" value="UniProtKB-KW"/>
</dbReference>
<dbReference type="SMART" id="SM00417">
    <property type="entry name" value="H4"/>
    <property type="match status" value="1"/>
</dbReference>
<evidence type="ECO:0000256" key="9">
    <source>
        <dbReference type="ARBA" id="ARBA00023269"/>
    </source>
</evidence>
<evidence type="ECO:0000313" key="13">
    <source>
        <dbReference type="Proteomes" id="UP000824469"/>
    </source>
</evidence>
<comment type="function">
    <text evidence="1 10">Core component of nucleosome. Nucleosomes wrap and compact DNA into chromatin, limiting DNA accessibility to the cellular machineries which require DNA as a template. Histones thereby play a central role in transcription regulation, DNA repair, DNA replication and chromosomal stability. DNA accessibility is regulated via a complex set of post-translational modifications of histones, also called histone code, and nucleosome remodeling.</text>
</comment>
<dbReference type="EMBL" id="JAHRHJ020000008">
    <property type="protein sequence ID" value="KAH9306036.1"/>
    <property type="molecule type" value="Genomic_DNA"/>
</dbReference>
<comment type="subunit">
    <text evidence="5 10">The nucleosome is a histone octamer containing two molecules each of H2A, H2B, H3 and H4 assembled in one H3-H4 heterotetramer and two H2A-H2B heterodimers. The octamer wraps approximately 147 bp of DNA.</text>
</comment>
<feature type="region of interest" description="Disordered" evidence="11">
    <location>
        <begin position="140"/>
        <end position="160"/>
    </location>
</feature>
<evidence type="ECO:0000256" key="7">
    <source>
        <dbReference type="ARBA" id="ARBA00023125"/>
    </source>
</evidence>
<dbReference type="Proteomes" id="UP000824469">
    <property type="component" value="Unassembled WGS sequence"/>
</dbReference>
<sequence>MSRRRKGLGKGGAKRHRRVMRDNIQGITKPVVCHLARRRGVKRISSLIYEETRGVLKIFLENVIRDAITYAEHDHRKIVTAMDVVYGLNLPNSSLNRSDSSDDIQDQWIRPDLQVMSSLSTTPGVKSHNKKMSQVFLSTDDTSEQHNSSLNRSNSSHDIQDQWIRPDLQVMFALSTTPGTSLGPLQVKSSTRDMQLFIVHGKVPAVKESQGPKSTGPATQKTLKRDLINSSGIDIMKLETRDVDDSNVVRTGIAPQTIREDGSGPLVVGLNMKNAFPQELLNLRPDIACGMRFGRSGKTPDLPWVSKTRAGPNQRTICGVPYRYDASQLRIVCACHDRHMSRNEFVLHVNIAEASNPEKNIMANPYVLGSEATSA</sequence>
<evidence type="ECO:0000256" key="2">
    <source>
        <dbReference type="ARBA" id="ARBA00004123"/>
    </source>
</evidence>
<comment type="subcellular location">
    <subcellularLocation>
        <location evidence="3">Chromosome</location>
    </subcellularLocation>
    <subcellularLocation>
        <location evidence="2">Nucleus</location>
    </subcellularLocation>
</comment>
<organism evidence="12 13">
    <name type="scientific">Taxus chinensis</name>
    <name type="common">Chinese yew</name>
    <name type="synonym">Taxus wallichiana var. chinensis</name>
    <dbReference type="NCBI Taxonomy" id="29808"/>
    <lineage>
        <taxon>Eukaryota</taxon>
        <taxon>Viridiplantae</taxon>
        <taxon>Streptophyta</taxon>
        <taxon>Embryophyta</taxon>
        <taxon>Tracheophyta</taxon>
        <taxon>Spermatophyta</taxon>
        <taxon>Pinopsida</taxon>
        <taxon>Pinidae</taxon>
        <taxon>Conifers II</taxon>
        <taxon>Cupressales</taxon>
        <taxon>Taxaceae</taxon>
        <taxon>Taxus</taxon>
    </lineage>
</organism>
<dbReference type="InterPro" id="IPR001951">
    <property type="entry name" value="Histone_H4"/>
</dbReference>
<accession>A0AA38KJ73</accession>
<evidence type="ECO:0000256" key="8">
    <source>
        <dbReference type="ARBA" id="ARBA00023242"/>
    </source>
</evidence>
<keyword evidence="8 10" id="KW-0539">Nucleus</keyword>